<dbReference type="Gene3D" id="3.20.20.70">
    <property type="entry name" value="Aldolase class I"/>
    <property type="match status" value="1"/>
</dbReference>
<keyword evidence="7" id="KW-0288">FMN</keyword>
<evidence type="ECO:0000256" key="11">
    <source>
        <dbReference type="ARBA" id="ARBA00031155"/>
    </source>
</evidence>
<dbReference type="SUPFAM" id="SSF51412">
    <property type="entry name" value="Inosine monophosphate dehydrogenase (IMPDH)"/>
    <property type="match status" value="1"/>
</dbReference>
<dbReference type="GO" id="GO:0018580">
    <property type="term" value="F:nitronate monooxygenase activity"/>
    <property type="evidence" value="ECO:0007669"/>
    <property type="project" value="InterPro"/>
</dbReference>
<keyword evidence="6" id="KW-0285">Flavoprotein</keyword>
<evidence type="ECO:0000256" key="5">
    <source>
        <dbReference type="ARBA" id="ARBA00022575"/>
    </source>
</evidence>
<evidence type="ECO:0000256" key="2">
    <source>
        <dbReference type="ARBA" id="ARBA00003535"/>
    </source>
</evidence>
<keyword evidence="9" id="KW-0560">Oxidoreductase</keyword>
<accession>A0A6V7RCB9</accession>
<gene>
    <name evidence="13" type="ORF">JEODO184_00815</name>
</gene>
<dbReference type="GO" id="GO:0009636">
    <property type="term" value="P:response to toxic substance"/>
    <property type="evidence" value="ECO:0007669"/>
    <property type="project" value="UniProtKB-KW"/>
</dbReference>
<sequence>MWSDNSFSQKVGIKYPIIQAGMAGGITSPELVASVSNAGGLGSIGAGYMTLKDLQDTIQKVKSLTKETFSVNLFTPEVVTVDQAKVDQANEWLSHFRHDLNITETPEVKTVTDDNFKQQIDLIIEENIKICSFTFGIPDQDIIDKLKSKGILLIGTATTVDEAIKNEEKGIDIIVMQGSEAGGHRGSFLDSHQTSMIGTMALIPQVVDQVNIPVIAAGGITDGRGLVAALALGAEGVQMGTAFVTSLESGSPDIAKQAILKSHEVSTVVTSTFSGKPARGLNNLFIEQMSKYEDALPQYPIQNTLTQPIRKSAAKEKRIEYMSLWCGQNLRTLNSKSASDIIKDTVAQADKVLGQIK</sequence>
<comment type="caution">
    <text evidence="13">The sequence shown here is derived from an EMBL/GenBank/DDBJ whole genome shotgun (WGS) entry which is preliminary data.</text>
</comment>
<keyword evidence="8" id="KW-0547">Nucleotide-binding</keyword>
<evidence type="ECO:0000256" key="4">
    <source>
        <dbReference type="ARBA" id="ARBA00013457"/>
    </source>
</evidence>
<dbReference type="PANTHER" id="PTHR42747:SF3">
    <property type="entry name" value="NITRONATE MONOOXYGENASE-RELATED"/>
    <property type="match status" value="1"/>
</dbReference>
<evidence type="ECO:0000256" key="12">
    <source>
        <dbReference type="ARBA" id="ARBA00049401"/>
    </source>
</evidence>
<evidence type="ECO:0000313" key="13">
    <source>
        <dbReference type="EMBL" id="CAD2075276.1"/>
    </source>
</evidence>
<dbReference type="GO" id="GO:0000166">
    <property type="term" value="F:nucleotide binding"/>
    <property type="evidence" value="ECO:0007669"/>
    <property type="project" value="UniProtKB-KW"/>
</dbReference>
<keyword evidence="14" id="KW-1185">Reference proteome</keyword>
<evidence type="ECO:0000256" key="7">
    <source>
        <dbReference type="ARBA" id="ARBA00022643"/>
    </source>
</evidence>
<comment type="function">
    <text evidence="2">Nitronate monooxygenase that uses molecular oxygen to catalyze the oxidative denitrification of alkyl nitronates. Acts on propionate 3-nitronate (P3N), the presumed physiological substrate. Probably functions in the detoxification of P3N, a metabolic poison produced by plants and fungi as a defense mechanism.</text>
</comment>
<evidence type="ECO:0000256" key="8">
    <source>
        <dbReference type="ARBA" id="ARBA00022741"/>
    </source>
</evidence>
<name>A0A6V7RCB9_9STAP</name>
<evidence type="ECO:0000313" key="14">
    <source>
        <dbReference type="Proteomes" id="UP000589351"/>
    </source>
</evidence>
<evidence type="ECO:0000256" key="6">
    <source>
        <dbReference type="ARBA" id="ARBA00022630"/>
    </source>
</evidence>
<dbReference type="Pfam" id="PF03060">
    <property type="entry name" value="NMO"/>
    <property type="match status" value="1"/>
</dbReference>
<dbReference type="RefSeq" id="WP_185125350.1">
    <property type="nucleotide sequence ID" value="NZ_CAJEWD010000006.1"/>
</dbReference>
<dbReference type="InterPro" id="IPR013785">
    <property type="entry name" value="Aldolase_TIM"/>
</dbReference>
<proteinExistence type="inferred from homology"/>
<comment type="cofactor">
    <cofactor evidence="1">
        <name>FMN</name>
        <dbReference type="ChEBI" id="CHEBI:58210"/>
    </cofactor>
</comment>
<organism evidence="13 14">
    <name type="scientific">Jeotgalicoccus meleagridis</name>
    <dbReference type="NCBI Taxonomy" id="2759181"/>
    <lineage>
        <taxon>Bacteria</taxon>
        <taxon>Bacillati</taxon>
        <taxon>Bacillota</taxon>
        <taxon>Bacilli</taxon>
        <taxon>Bacillales</taxon>
        <taxon>Staphylococcaceae</taxon>
        <taxon>Jeotgalicoccus</taxon>
    </lineage>
</organism>
<reference evidence="13 14" key="1">
    <citation type="submission" date="2020-07" db="EMBL/GenBank/DDBJ databases">
        <authorList>
            <person name="Criscuolo A."/>
        </authorList>
    </citation>
    <scope>NUCLEOTIDE SEQUENCE [LARGE SCALE GENOMIC DNA]</scope>
    <source>
        <strain evidence="13">CIP111649</strain>
    </source>
</reference>
<keyword evidence="5" id="KW-0216">Detoxification</keyword>
<comment type="catalytic activity">
    <reaction evidence="12">
        <text>3 propionate 3-nitronate + 3 O2 + H2O = 3 3-oxopropanoate + 2 nitrate + nitrite + H2O2 + 3 H(+)</text>
        <dbReference type="Rhea" id="RHEA:57332"/>
        <dbReference type="ChEBI" id="CHEBI:15377"/>
        <dbReference type="ChEBI" id="CHEBI:15378"/>
        <dbReference type="ChEBI" id="CHEBI:15379"/>
        <dbReference type="ChEBI" id="CHEBI:16240"/>
        <dbReference type="ChEBI" id="CHEBI:16301"/>
        <dbReference type="ChEBI" id="CHEBI:17632"/>
        <dbReference type="ChEBI" id="CHEBI:33190"/>
        <dbReference type="ChEBI" id="CHEBI:136067"/>
    </reaction>
</comment>
<dbReference type="CDD" id="cd04730">
    <property type="entry name" value="NPD_like"/>
    <property type="match status" value="1"/>
</dbReference>
<comment type="similarity">
    <text evidence="3">Belongs to the nitronate monooxygenase family. NMO class I subfamily.</text>
</comment>
<dbReference type="InterPro" id="IPR004136">
    <property type="entry name" value="NMO"/>
</dbReference>
<dbReference type="EMBL" id="CAJEWD010000006">
    <property type="protein sequence ID" value="CAD2075276.1"/>
    <property type="molecule type" value="Genomic_DNA"/>
</dbReference>
<dbReference type="FunFam" id="3.20.20.70:FF:000154">
    <property type="entry name" value="Probable nitronate monooxygenase"/>
    <property type="match status" value="1"/>
</dbReference>
<dbReference type="Proteomes" id="UP000589351">
    <property type="component" value="Unassembled WGS sequence"/>
</dbReference>
<evidence type="ECO:0000256" key="9">
    <source>
        <dbReference type="ARBA" id="ARBA00023002"/>
    </source>
</evidence>
<keyword evidence="10 13" id="KW-0503">Monooxygenase</keyword>
<evidence type="ECO:0000256" key="1">
    <source>
        <dbReference type="ARBA" id="ARBA00001917"/>
    </source>
</evidence>
<dbReference type="PANTHER" id="PTHR42747">
    <property type="entry name" value="NITRONATE MONOOXYGENASE-RELATED"/>
    <property type="match status" value="1"/>
</dbReference>
<protein>
    <recommendedName>
        <fullName evidence="4">Probable nitronate monooxygenase</fullName>
    </recommendedName>
    <alternativeName>
        <fullName evidence="11">Propionate 3-nitronate monooxygenase</fullName>
    </alternativeName>
</protein>
<evidence type="ECO:0000256" key="10">
    <source>
        <dbReference type="ARBA" id="ARBA00023033"/>
    </source>
</evidence>
<dbReference type="AlphaFoldDB" id="A0A6V7RCB9"/>
<evidence type="ECO:0000256" key="3">
    <source>
        <dbReference type="ARBA" id="ARBA00009881"/>
    </source>
</evidence>